<keyword evidence="1" id="KW-0472">Membrane</keyword>
<organism evidence="2 3">
    <name type="scientific">Arabidopsis thaliana</name>
    <name type="common">Mouse-ear cress</name>
    <dbReference type="NCBI Taxonomy" id="3702"/>
    <lineage>
        <taxon>Eukaryota</taxon>
        <taxon>Viridiplantae</taxon>
        <taxon>Streptophyta</taxon>
        <taxon>Embryophyta</taxon>
        <taxon>Tracheophyta</taxon>
        <taxon>Spermatophyta</taxon>
        <taxon>Magnoliopsida</taxon>
        <taxon>eudicotyledons</taxon>
        <taxon>Gunneridae</taxon>
        <taxon>Pentapetalae</taxon>
        <taxon>rosids</taxon>
        <taxon>malvids</taxon>
        <taxon>Brassicales</taxon>
        <taxon>Brassicaceae</taxon>
        <taxon>Camelineae</taxon>
        <taxon>Arabidopsis</taxon>
    </lineage>
</organism>
<evidence type="ECO:0000256" key="1">
    <source>
        <dbReference type="SAM" id="Phobius"/>
    </source>
</evidence>
<evidence type="ECO:0000313" key="3">
    <source>
        <dbReference type="Proteomes" id="UP000516314"/>
    </source>
</evidence>
<proteinExistence type="predicted"/>
<feature type="transmembrane region" description="Helical" evidence="1">
    <location>
        <begin position="81"/>
        <end position="100"/>
    </location>
</feature>
<sequence>MLVPQHKSREFDEKIATQRSISPPARHCIKTFQPADIRASYSCKKTPPRGTGASTWPYQNRKLLIIESRPILKLKKMNWKLVLLIGWILLSSIASNPALAKVTYPTRTTRKWLGNIHISKGMKIGFTGSFSRPAPHGGGPPKIISKL</sequence>
<reference evidence="2 3" key="1">
    <citation type="submission" date="2020-09" db="EMBL/GenBank/DDBJ databases">
        <authorList>
            <person name="Ashkenazy H."/>
        </authorList>
    </citation>
    <scope>NUCLEOTIDE SEQUENCE [LARGE SCALE GENOMIC DNA]</scope>
    <source>
        <strain evidence="3">cv. Cdm-0</strain>
    </source>
</reference>
<keyword evidence="1" id="KW-0812">Transmembrane</keyword>
<dbReference type="AlphaFoldDB" id="A0A7G2EPU8"/>
<name>A0A7G2EPU8_ARATH</name>
<keyword evidence="1" id="KW-1133">Transmembrane helix</keyword>
<dbReference type="EMBL" id="LR881468">
    <property type="protein sequence ID" value="CAD5322941.1"/>
    <property type="molecule type" value="Genomic_DNA"/>
</dbReference>
<evidence type="ECO:0000313" key="2">
    <source>
        <dbReference type="EMBL" id="CAD5322941.1"/>
    </source>
</evidence>
<dbReference type="Proteomes" id="UP000516314">
    <property type="component" value="Chromosome 3"/>
</dbReference>
<gene>
    <name evidence="2" type="ORF">AT9943_LOCUS10917</name>
</gene>
<protein>
    <submittedName>
        <fullName evidence="2">(thale cress) hypothetical protein</fullName>
    </submittedName>
</protein>
<accession>A0A7G2EPU8</accession>